<reference evidence="14 15" key="1">
    <citation type="submission" date="2017-01" db="EMBL/GenBank/DDBJ databases">
        <title>Novel large sulfur bacteria in the metagenomes of groundwater-fed chemosynthetic microbial mats in the Lake Huron basin.</title>
        <authorList>
            <person name="Sharrar A.M."/>
            <person name="Flood B.E."/>
            <person name="Bailey J.V."/>
            <person name="Jones D.S."/>
            <person name="Biddanda B."/>
            <person name="Ruberg S.A."/>
            <person name="Marcus D.N."/>
            <person name="Dick G.J."/>
        </authorList>
    </citation>
    <scope>NUCLEOTIDE SEQUENCE [LARGE SCALE GENOMIC DNA]</scope>
    <source>
        <strain evidence="14">A8</strain>
    </source>
</reference>
<dbReference type="InterPro" id="IPR006195">
    <property type="entry name" value="aa-tRNA-synth_II"/>
</dbReference>
<accession>A0A1Y1QVA4</accession>
<dbReference type="EMBL" id="MTEJ01000026">
    <property type="protein sequence ID" value="OQX14626.1"/>
    <property type="molecule type" value="Genomic_DNA"/>
</dbReference>
<dbReference type="Pfam" id="PF13393">
    <property type="entry name" value="tRNA-synt_His"/>
    <property type="match status" value="1"/>
</dbReference>
<keyword evidence="4 11" id="KW-0963">Cytoplasm</keyword>
<dbReference type="InterPro" id="IPR004154">
    <property type="entry name" value="Anticodon-bd"/>
</dbReference>
<dbReference type="GO" id="GO:0005524">
    <property type="term" value="F:ATP binding"/>
    <property type="evidence" value="ECO:0007669"/>
    <property type="project" value="UniProtKB-UniRule"/>
</dbReference>
<feature type="binding site" evidence="12">
    <location>
        <position position="137"/>
    </location>
    <ligand>
        <name>L-histidine</name>
        <dbReference type="ChEBI" id="CHEBI:57595"/>
    </ligand>
</feature>
<sequence>MAKNIQSIRGMHDILPDATPAWQYFESSVRTLLKRYGYHEIRMPIVEQTDLFKRAVGEVTDIVEKEMYTLESRSDADSSEAFGMALRPEGTAGCVRAGIQAGLIFNQQQRLWYAGPMFRAERPQKGRYRQFTQVGVETFGITGPDIDAELIAIGARLWQQLGLKNIHLELNSLGTLEARQAYRELLVAYFNEHHALLDEDSKRRLHTNPLRILDTKNPAMRELVAAAPNLHEHLDSESATHFAQLQTLLDGMGIPYRINPRLVRGLDYYSRTVFEWVTDELGSQGTVCAGGRYDGLVEQLGGKPTPACGFAMGVERLILLLEAQGITPPSSAPDVFLIMAGETAVQAGLAIAERLRSALPDLNLISNCGGGNFKTQMKRADKSGAGFALILGDDEVARGEISLKPLRTGGEQINLPVSDLVSTLPQLLEKR</sequence>
<dbReference type="PANTHER" id="PTHR43707:SF1">
    <property type="entry name" value="HISTIDINE--TRNA LIGASE, MITOCHONDRIAL-RELATED"/>
    <property type="match status" value="1"/>
</dbReference>
<feature type="domain" description="Aminoacyl-transfer RNA synthetases class-II family profile" evidence="13">
    <location>
        <begin position="1"/>
        <end position="329"/>
    </location>
</feature>
<evidence type="ECO:0000256" key="7">
    <source>
        <dbReference type="ARBA" id="ARBA00022840"/>
    </source>
</evidence>
<dbReference type="GO" id="GO:0005737">
    <property type="term" value="C:cytoplasm"/>
    <property type="evidence" value="ECO:0007669"/>
    <property type="project" value="UniProtKB-SubCell"/>
</dbReference>
<evidence type="ECO:0000256" key="12">
    <source>
        <dbReference type="PIRSR" id="PIRSR001549-1"/>
    </source>
</evidence>
<dbReference type="HAMAP" id="MF_00127">
    <property type="entry name" value="His_tRNA_synth"/>
    <property type="match status" value="1"/>
</dbReference>
<evidence type="ECO:0000259" key="13">
    <source>
        <dbReference type="PROSITE" id="PS50862"/>
    </source>
</evidence>
<keyword evidence="9 11" id="KW-0030">Aminoacyl-tRNA synthetase</keyword>
<dbReference type="InterPro" id="IPR045864">
    <property type="entry name" value="aa-tRNA-synth_II/BPL/LPL"/>
</dbReference>
<dbReference type="SUPFAM" id="SSF52954">
    <property type="entry name" value="Class II aaRS ABD-related"/>
    <property type="match status" value="1"/>
</dbReference>
<gene>
    <name evidence="11" type="primary">hisS</name>
    <name evidence="14" type="ORF">BWK73_08920</name>
</gene>
<name>A0A1Y1QVA4_9GAMM</name>
<evidence type="ECO:0000313" key="14">
    <source>
        <dbReference type="EMBL" id="OQX14626.1"/>
    </source>
</evidence>
<dbReference type="PANTHER" id="PTHR43707">
    <property type="entry name" value="HISTIDYL-TRNA SYNTHETASE"/>
    <property type="match status" value="1"/>
</dbReference>
<evidence type="ECO:0000256" key="2">
    <source>
        <dbReference type="ARBA" id="ARBA00008226"/>
    </source>
</evidence>
<dbReference type="InterPro" id="IPR004516">
    <property type="entry name" value="HisRS/HisZ"/>
</dbReference>
<dbReference type="CDD" id="cd00773">
    <property type="entry name" value="HisRS-like_core"/>
    <property type="match status" value="1"/>
</dbReference>
<protein>
    <recommendedName>
        <fullName evidence="11">Histidine--tRNA ligase</fullName>
        <ecNumber evidence="11">6.1.1.21</ecNumber>
    </recommendedName>
    <alternativeName>
        <fullName evidence="11">Histidyl-tRNA synthetase</fullName>
        <shortName evidence="11">HisRS</shortName>
    </alternativeName>
</protein>
<dbReference type="EC" id="6.1.1.21" evidence="11"/>
<dbReference type="GO" id="GO:0004821">
    <property type="term" value="F:histidine-tRNA ligase activity"/>
    <property type="evidence" value="ECO:0007669"/>
    <property type="project" value="UniProtKB-UniRule"/>
</dbReference>
<evidence type="ECO:0000256" key="9">
    <source>
        <dbReference type="ARBA" id="ARBA00023146"/>
    </source>
</evidence>
<dbReference type="Pfam" id="PF03129">
    <property type="entry name" value="HGTP_anticodon"/>
    <property type="match status" value="1"/>
</dbReference>
<dbReference type="GO" id="GO:0006427">
    <property type="term" value="P:histidyl-tRNA aminoacylation"/>
    <property type="evidence" value="ECO:0007669"/>
    <property type="project" value="UniProtKB-UniRule"/>
</dbReference>
<dbReference type="AlphaFoldDB" id="A0A1Y1QVA4"/>
<evidence type="ECO:0000256" key="6">
    <source>
        <dbReference type="ARBA" id="ARBA00022741"/>
    </source>
</evidence>
<feature type="binding site" evidence="12">
    <location>
        <begin position="89"/>
        <end position="91"/>
    </location>
    <ligand>
        <name>L-histidine</name>
        <dbReference type="ChEBI" id="CHEBI:57595"/>
    </ligand>
</feature>
<comment type="subcellular location">
    <subcellularLocation>
        <location evidence="1 11">Cytoplasm</location>
    </subcellularLocation>
</comment>
<comment type="catalytic activity">
    <reaction evidence="10 11">
        <text>tRNA(His) + L-histidine + ATP = L-histidyl-tRNA(His) + AMP + diphosphate + H(+)</text>
        <dbReference type="Rhea" id="RHEA:17313"/>
        <dbReference type="Rhea" id="RHEA-COMP:9665"/>
        <dbReference type="Rhea" id="RHEA-COMP:9689"/>
        <dbReference type="ChEBI" id="CHEBI:15378"/>
        <dbReference type="ChEBI" id="CHEBI:30616"/>
        <dbReference type="ChEBI" id="CHEBI:33019"/>
        <dbReference type="ChEBI" id="CHEBI:57595"/>
        <dbReference type="ChEBI" id="CHEBI:78442"/>
        <dbReference type="ChEBI" id="CHEBI:78527"/>
        <dbReference type="ChEBI" id="CHEBI:456215"/>
        <dbReference type="EC" id="6.1.1.21"/>
    </reaction>
</comment>
<dbReference type="NCBIfam" id="TIGR00442">
    <property type="entry name" value="hisS"/>
    <property type="match status" value="1"/>
</dbReference>
<dbReference type="InterPro" id="IPR036621">
    <property type="entry name" value="Anticodon-bd_dom_sf"/>
</dbReference>
<feature type="binding site" evidence="12">
    <location>
        <position position="119"/>
    </location>
    <ligand>
        <name>L-histidine</name>
        <dbReference type="ChEBI" id="CHEBI:57595"/>
    </ligand>
</feature>
<dbReference type="PIRSF" id="PIRSF001549">
    <property type="entry name" value="His-tRNA_synth"/>
    <property type="match status" value="1"/>
</dbReference>
<evidence type="ECO:0000256" key="1">
    <source>
        <dbReference type="ARBA" id="ARBA00004496"/>
    </source>
</evidence>
<evidence type="ECO:0000256" key="5">
    <source>
        <dbReference type="ARBA" id="ARBA00022598"/>
    </source>
</evidence>
<evidence type="ECO:0000256" key="8">
    <source>
        <dbReference type="ARBA" id="ARBA00022917"/>
    </source>
</evidence>
<keyword evidence="6 11" id="KW-0547">Nucleotide-binding</keyword>
<keyword evidence="7 11" id="KW-0067">ATP-binding</keyword>
<feature type="binding site" evidence="12">
    <location>
        <position position="133"/>
    </location>
    <ligand>
        <name>L-histidine</name>
        <dbReference type="ChEBI" id="CHEBI:57595"/>
    </ligand>
</feature>
<dbReference type="Gene3D" id="3.40.50.800">
    <property type="entry name" value="Anticodon-binding domain"/>
    <property type="match status" value="1"/>
</dbReference>
<dbReference type="Gene3D" id="3.30.930.10">
    <property type="entry name" value="Bira Bifunctional Protein, Domain 2"/>
    <property type="match status" value="1"/>
</dbReference>
<comment type="similarity">
    <text evidence="2 11">Belongs to the class-II aminoacyl-tRNA synthetase family.</text>
</comment>
<feature type="binding site" evidence="12">
    <location>
        <position position="264"/>
    </location>
    <ligand>
        <name>L-histidine</name>
        <dbReference type="ChEBI" id="CHEBI:57595"/>
    </ligand>
</feature>
<dbReference type="InterPro" id="IPR033656">
    <property type="entry name" value="HisRS_anticodon"/>
</dbReference>
<dbReference type="Proteomes" id="UP000192491">
    <property type="component" value="Unassembled WGS sequence"/>
</dbReference>
<dbReference type="SUPFAM" id="SSF55681">
    <property type="entry name" value="Class II aaRS and biotin synthetases"/>
    <property type="match status" value="1"/>
</dbReference>
<evidence type="ECO:0000256" key="10">
    <source>
        <dbReference type="ARBA" id="ARBA00047639"/>
    </source>
</evidence>
<dbReference type="CDD" id="cd00859">
    <property type="entry name" value="HisRS_anticodon"/>
    <property type="match status" value="1"/>
</dbReference>
<evidence type="ECO:0000256" key="11">
    <source>
        <dbReference type="HAMAP-Rule" id="MF_00127"/>
    </source>
</evidence>
<comment type="caution">
    <text evidence="14">The sequence shown here is derived from an EMBL/GenBank/DDBJ whole genome shotgun (WGS) entry which is preliminary data.</text>
</comment>
<dbReference type="InterPro" id="IPR041715">
    <property type="entry name" value="HisRS-like_core"/>
</dbReference>
<proteinExistence type="inferred from homology"/>
<dbReference type="InterPro" id="IPR015807">
    <property type="entry name" value="His-tRNA-ligase"/>
</dbReference>
<organism evidence="14 15">
    <name type="scientific">Thiothrix lacustris</name>
    <dbReference type="NCBI Taxonomy" id="525917"/>
    <lineage>
        <taxon>Bacteria</taxon>
        <taxon>Pseudomonadati</taxon>
        <taxon>Pseudomonadota</taxon>
        <taxon>Gammaproteobacteria</taxon>
        <taxon>Thiotrichales</taxon>
        <taxon>Thiotrichaceae</taxon>
        <taxon>Thiothrix</taxon>
    </lineage>
</organism>
<evidence type="ECO:0000313" key="15">
    <source>
        <dbReference type="Proteomes" id="UP000192491"/>
    </source>
</evidence>
<feature type="binding site" evidence="12">
    <location>
        <begin position="268"/>
        <end position="269"/>
    </location>
    <ligand>
        <name>L-histidine</name>
        <dbReference type="ChEBI" id="CHEBI:57595"/>
    </ligand>
</feature>
<keyword evidence="5 11" id="KW-0436">Ligase</keyword>
<evidence type="ECO:0000256" key="4">
    <source>
        <dbReference type="ARBA" id="ARBA00022490"/>
    </source>
</evidence>
<dbReference type="PROSITE" id="PS50862">
    <property type="entry name" value="AA_TRNA_LIGASE_II"/>
    <property type="match status" value="1"/>
</dbReference>
<evidence type="ECO:0000256" key="3">
    <source>
        <dbReference type="ARBA" id="ARBA00011738"/>
    </source>
</evidence>
<keyword evidence="8 11" id="KW-0648">Protein biosynthesis</keyword>
<comment type="subunit">
    <text evidence="3 11">Homodimer.</text>
</comment>
<dbReference type="FunFam" id="3.30.930.10:FF:000005">
    <property type="entry name" value="Histidine--tRNA ligase"/>
    <property type="match status" value="1"/>
</dbReference>